<organism evidence="2 3">
    <name type="scientific">Calocera cornea HHB12733</name>
    <dbReference type="NCBI Taxonomy" id="1353952"/>
    <lineage>
        <taxon>Eukaryota</taxon>
        <taxon>Fungi</taxon>
        <taxon>Dikarya</taxon>
        <taxon>Basidiomycota</taxon>
        <taxon>Agaricomycotina</taxon>
        <taxon>Dacrymycetes</taxon>
        <taxon>Dacrymycetales</taxon>
        <taxon>Dacrymycetaceae</taxon>
        <taxon>Calocera</taxon>
    </lineage>
</organism>
<dbReference type="EMBL" id="KV424045">
    <property type="protein sequence ID" value="KZT53143.1"/>
    <property type="molecule type" value="Genomic_DNA"/>
</dbReference>
<dbReference type="Proteomes" id="UP000076842">
    <property type="component" value="Unassembled WGS sequence"/>
</dbReference>
<dbReference type="InterPro" id="IPR050466">
    <property type="entry name" value="Carboxylest/Gibb_receptor"/>
</dbReference>
<dbReference type="AlphaFoldDB" id="A0A165DML3"/>
<dbReference type="PANTHER" id="PTHR23024:SF242">
    <property type="entry name" value="ALPHA_BETA HYDROLASE FOLD-3 DOMAIN-CONTAINING PROTEIN-RELATED"/>
    <property type="match status" value="1"/>
</dbReference>
<reference evidence="2 3" key="1">
    <citation type="journal article" date="2016" name="Mol. Biol. Evol.">
        <title>Comparative Genomics of Early-Diverging Mushroom-Forming Fungi Provides Insights into the Origins of Lignocellulose Decay Capabilities.</title>
        <authorList>
            <person name="Nagy L.G."/>
            <person name="Riley R."/>
            <person name="Tritt A."/>
            <person name="Adam C."/>
            <person name="Daum C."/>
            <person name="Floudas D."/>
            <person name="Sun H."/>
            <person name="Yadav J.S."/>
            <person name="Pangilinan J."/>
            <person name="Larsson K.H."/>
            <person name="Matsuura K."/>
            <person name="Barry K."/>
            <person name="Labutti K."/>
            <person name="Kuo R."/>
            <person name="Ohm R.A."/>
            <person name="Bhattacharya S.S."/>
            <person name="Shirouzu T."/>
            <person name="Yoshinaga Y."/>
            <person name="Martin F.M."/>
            <person name="Grigoriev I.V."/>
            <person name="Hibbett D.S."/>
        </authorList>
    </citation>
    <scope>NUCLEOTIDE SEQUENCE [LARGE SCALE GENOMIC DNA]</scope>
    <source>
        <strain evidence="2 3">HHB12733</strain>
    </source>
</reference>
<gene>
    <name evidence="2" type="ORF">CALCODRAFT_440558</name>
</gene>
<dbReference type="SUPFAM" id="SSF53474">
    <property type="entry name" value="alpha/beta-Hydrolases"/>
    <property type="match status" value="1"/>
</dbReference>
<dbReference type="InterPro" id="IPR013094">
    <property type="entry name" value="AB_hydrolase_3"/>
</dbReference>
<dbReference type="PANTHER" id="PTHR23024">
    <property type="entry name" value="ARYLACETAMIDE DEACETYLASE"/>
    <property type="match status" value="1"/>
</dbReference>
<keyword evidence="3" id="KW-1185">Reference proteome</keyword>
<dbReference type="Gene3D" id="3.40.50.1820">
    <property type="entry name" value="alpha/beta hydrolase"/>
    <property type="match status" value="1"/>
</dbReference>
<evidence type="ECO:0000313" key="3">
    <source>
        <dbReference type="Proteomes" id="UP000076842"/>
    </source>
</evidence>
<evidence type="ECO:0000313" key="2">
    <source>
        <dbReference type="EMBL" id="KZT53143.1"/>
    </source>
</evidence>
<dbReference type="InParanoid" id="A0A165DML3"/>
<name>A0A165DML3_9BASI</name>
<evidence type="ECO:0000259" key="1">
    <source>
        <dbReference type="Pfam" id="PF07859"/>
    </source>
</evidence>
<proteinExistence type="predicted"/>
<dbReference type="OrthoDB" id="408631at2759"/>
<keyword evidence="2" id="KW-0378">Hydrolase</keyword>
<feature type="domain" description="Alpha/beta hydrolase fold-3" evidence="1">
    <location>
        <begin position="43"/>
        <end position="256"/>
    </location>
</feature>
<sequence>MRKRYPSQYLTITSAGRVRLGIYLHFPPLNGNHERSGPRPVHINFHAGGWCLNMHGTDAQFCALIAKQLGCYVVDAHYRMAPAHPFPAAYEDCKRVLAWVRANEGGLFDTSKITIGGSSSGGNLALSVAGTIEEPVQGVVAFYPPTDLTTSYRLKPAPPANLPRSKGLFISASEADLLESAYIFGHPRPYASGLLADPRLSPRFAPPERFPGKGRTMIVSCEYDFLGEEGREMVRVLEEGGREPVGVQVEGLGHGFDQMRKDGTEEAKVRDEVWSKAVEVIGRAQGREARG</sequence>
<dbReference type="GO" id="GO:0016787">
    <property type="term" value="F:hydrolase activity"/>
    <property type="evidence" value="ECO:0007669"/>
    <property type="project" value="UniProtKB-KW"/>
</dbReference>
<protein>
    <submittedName>
        <fullName evidence="2">Alpha/beta-hydrolase</fullName>
    </submittedName>
</protein>
<dbReference type="InterPro" id="IPR029058">
    <property type="entry name" value="AB_hydrolase_fold"/>
</dbReference>
<dbReference type="STRING" id="1353952.A0A165DML3"/>
<accession>A0A165DML3</accession>
<dbReference type="Pfam" id="PF07859">
    <property type="entry name" value="Abhydrolase_3"/>
    <property type="match status" value="1"/>
</dbReference>